<gene>
    <name evidence="1" type="ORF">IPJ89_00030</name>
</gene>
<dbReference type="InterPro" id="IPR029058">
    <property type="entry name" value="AB_hydrolase_fold"/>
</dbReference>
<name>A0A7T9DJS4_9ARCH</name>
<dbReference type="Proteomes" id="UP000596004">
    <property type="component" value="Chromosome"/>
</dbReference>
<dbReference type="Gene3D" id="3.40.50.1820">
    <property type="entry name" value="alpha/beta hydrolase"/>
    <property type="match status" value="1"/>
</dbReference>
<reference evidence="1" key="1">
    <citation type="submission" date="2020-11" db="EMBL/GenBank/DDBJ databases">
        <title>Connecting structure to function with the recovery of over 1000 high-quality activated sludge metagenome-assembled genomes encoding full-length rRNA genes using long-read sequencing.</title>
        <authorList>
            <person name="Singleton C.M."/>
            <person name="Petriglieri F."/>
            <person name="Kristensen J.M."/>
            <person name="Kirkegaard R.H."/>
            <person name="Michaelsen T.Y."/>
            <person name="Andersen M.H."/>
            <person name="Karst S.M."/>
            <person name="Dueholm M.S."/>
            <person name="Nielsen P.H."/>
            <person name="Albertsen M."/>
        </authorList>
    </citation>
    <scope>NUCLEOTIDE SEQUENCE</scope>
    <source>
        <strain evidence="1">Fred_18-Q3-R57-64_BAT3C.431</strain>
    </source>
</reference>
<accession>A0A7T9DJS4</accession>
<evidence type="ECO:0000313" key="1">
    <source>
        <dbReference type="EMBL" id="QQR92620.1"/>
    </source>
</evidence>
<proteinExistence type="predicted"/>
<dbReference type="EMBL" id="CP064981">
    <property type="protein sequence ID" value="QQR92620.1"/>
    <property type="molecule type" value="Genomic_DNA"/>
</dbReference>
<evidence type="ECO:0008006" key="2">
    <source>
        <dbReference type="Google" id="ProtNLM"/>
    </source>
</evidence>
<dbReference type="SUPFAM" id="SSF53474">
    <property type="entry name" value="alpha/beta-Hydrolases"/>
    <property type="match status" value="1"/>
</dbReference>
<dbReference type="AlphaFoldDB" id="A0A7T9DJS4"/>
<sequence length="253" mass="28769">MEREIRIPLPEGKILYSVLNQKSDSKNLIILVHGLPGSDLDHPIFAASRYFPKRGFATLRINLYHWKPHARKLLECTTKTHGEDVTRAIDYSRKKLKFKKIFLAGHSWGGPSILFSDANQSDGISLWDPSSDLARCFPVKSRKPGIEAYAYNKPLNAYVADYGSITAISPAMLREARKHSTFKLKSLVRKIHRPIQFVIAQKGIWKKAAKKLFGAANESKSFTVIPGAFHSFQEEGKEIELFKATLDWFRKIK</sequence>
<protein>
    <recommendedName>
        <fullName evidence="2">Alpha/beta hydrolase</fullName>
    </recommendedName>
</protein>
<organism evidence="1">
    <name type="scientific">Candidatus Iainarchaeum sp</name>
    <dbReference type="NCBI Taxonomy" id="3101447"/>
    <lineage>
        <taxon>Archaea</taxon>
        <taxon>Candidatus Iainarchaeota</taxon>
        <taxon>Candidatus Iainarchaeia</taxon>
        <taxon>Candidatus Iainarchaeales</taxon>
        <taxon>Candidatus Iainarchaeaceae</taxon>
        <taxon>Candidatus Iainarchaeum</taxon>
    </lineage>
</organism>